<keyword evidence="1" id="KW-0732">Signal</keyword>
<feature type="signal peptide" evidence="1">
    <location>
        <begin position="1"/>
        <end position="19"/>
    </location>
</feature>
<protein>
    <submittedName>
        <fullName evidence="2">Uncharacterized protein</fullName>
    </submittedName>
</protein>
<accession>A0A285RIT6</accession>
<organism evidence="2 3">
    <name type="scientific">Rhodobacter maris</name>
    <dbReference type="NCBI Taxonomy" id="446682"/>
    <lineage>
        <taxon>Bacteria</taxon>
        <taxon>Pseudomonadati</taxon>
        <taxon>Pseudomonadota</taxon>
        <taxon>Alphaproteobacteria</taxon>
        <taxon>Rhodobacterales</taxon>
        <taxon>Rhodobacter group</taxon>
        <taxon>Rhodobacter</taxon>
    </lineage>
</organism>
<dbReference type="RefSeq" id="WP_097068286.1">
    <property type="nucleotide sequence ID" value="NZ_OBMT01000001.1"/>
</dbReference>
<proteinExistence type="predicted"/>
<dbReference type="OrthoDB" id="195732at2"/>
<reference evidence="3" key="1">
    <citation type="submission" date="2017-08" db="EMBL/GenBank/DDBJ databases">
        <authorList>
            <person name="Varghese N."/>
            <person name="Submissions S."/>
        </authorList>
    </citation>
    <scope>NUCLEOTIDE SEQUENCE [LARGE SCALE GENOMIC DNA]</scope>
    <source>
        <strain evidence="3">JA276</strain>
    </source>
</reference>
<evidence type="ECO:0000313" key="3">
    <source>
        <dbReference type="Proteomes" id="UP000219111"/>
    </source>
</evidence>
<feature type="chain" id="PRO_5012854790" evidence="1">
    <location>
        <begin position="20"/>
        <end position="189"/>
    </location>
</feature>
<name>A0A285RIT6_9RHOB</name>
<dbReference type="Proteomes" id="UP000219111">
    <property type="component" value="Unassembled WGS sequence"/>
</dbReference>
<sequence>MRVPAALFSLILAAVPAHAQDLNAQIAAKVEGEFRAWAADPALVAAIKASNVAHHDLSEEDILALDKTWRAEIDAATQPTVDAILGTPESKALHEKVESSLGRISEIIVMDDRGLNVAQASATSDFWQGDEEKYQDTYLKGADAIHVSAIEFDESSQTYQVQASFTVTDPETGAPIGAMTVGLNAEMIE</sequence>
<gene>
    <name evidence="2" type="ORF">SAMN05877831_101248</name>
</gene>
<evidence type="ECO:0000313" key="2">
    <source>
        <dbReference type="EMBL" id="SOB93784.1"/>
    </source>
</evidence>
<dbReference type="EMBL" id="OBMT01000001">
    <property type="protein sequence ID" value="SOB93784.1"/>
    <property type="molecule type" value="Genomic_DNA"/>
</dbReference>
<evidence type="ECO:0000256" key="1">
    <source>
        <dbReference type="SAM" id="SignalP"/>
    </source>
</evidence>
<keyword evidence="3" id="KW-1185">Reference proteome</keyword>
<dbReference type="AlphaFoldDB" id="A0A285RIT6"/>